<comment type="caution">
    <text evidence="8">The sequence shown here is derived from an EMBL/GenBank/DDBJ whole genome shotgun (WGS) entry which is preliminary data.</text>
</comment>
<dbReference type="Proteomes" id="UP001603978">
    <property type="component" value="Unassembled WGS sequence"/>
</dbReference>
<evidence type="ECO:0000256" key="5">
    <source>
        <dbReference type="ARBA" id="ARBA00023027"/>
    </source>
</evidence>
<proteinExistence type="predicted"/>
<dbReference type="EMBL" id="JBICRM010000018">
    <property type="protein sequence ID" value="MFG1706968.1"/>
    <property type="molecule type" value="Genomic_DNA"/>
</dbReference>
<protein>
    <submittedName>
        <fullName evidence="8">Isocitrate/isopropylmalate dehydrogenase family protein</fullName>
    </submittedName>
</protein>
<evidence type="ECO:0000256" key="4">
    <source>
        <dbReference type="ARBA" id="ARBA00023002"/>
    </source>
</evidence>
<evidence type="ECO:0000256" key="6">
    <source>
        <dbReference type="ARBA" id="ARBA00023211"/>
    </source>
</evidence>
<reference evidence="8 9" key="1">
    <citation type="submission" date="2024-10" db="EMBL/GenBank/DDBJ databases">
        <authorList>
            <person name="Topkara A.R."/>
            <person name="Saygin H."/>
        </authorList>
    </citation>
    <scope>NUCLEOTIDE SEQUENCE [LARGE SCALE GENOMIC DNA]</scope>
    <source>
        <strain evidence="8 9">M3C6</strain>
    </source>
</reference>
<dbReference type="InterPro" id="IPR024084">
    <property type="entry name" value="IsoPropMal-DH-like_dom"/>
</dbReference>
<keyword evidence="9" id="KW-1185">Reference proteome</keyword>
<dbReference type="SMART" id="SM01329">
    <property type="entry name" value="Iso_dh"/>
    <property type="match status" value="1"/>
</dbReference>
<organism evidence="8 9">
    <name type="scientific">Nonomuraea marmarensis</name>
    <dbReference type="NCBI Taxonomy" id="3351344"/>
    <lineage>
        <taxon>Bacteria</taxon>
        <taxon>Bacillati</taxon>
        <taxon>Actinomycetota</taxon>
        <taxon>Actinomycetes</taxon>
        <taxon>Streptosporangiales</taxon>
        <taxon>Streptosporangiaceae</taxon>
        <taxon>Nonomuraea</taxon>
    </lineage>
</organism>
<name>A0ABW7AHZ1_9ACTN</name>
<accession>A0ABW7AHZ1</accession>
<dbReference type="SUPFAM" id="SSF53659">
    <property type="entry name" value="Isocitrate/Isopropylmalate dehydrogenase-like"/>
    <property type="match status" value="1"/>
</dbReference>
<feature type="domain" description="Isopropylmalate dehydrogenase-like" evidence="7">
    <location>
        <begin position="6"/>
        <end position="353"/>
    </location>
</feature>
<dbReference type="PANTHER" id="PTHR43275">
    <property type="entry name" value="D-MALATE DEHYDROGENASE [DECARBOXYLATING]"/>
    <property type="match status" value="1"/>
</dbReference>
<sequence>MDKPYRVGYMLGDGIGPEIVPAARLTVERAVAVAGAPPLEWVELPMGASALEEHGSPMPAANKKILAECDGWLLGPHDSASYPKEWLERLERPPGGELRHFFDLYANLRPSRNRPGVSGVVGGVDLVTVRENTEGFYVDRNMVRGSGEFMPTPDTALVVGVFTRKAIRRIAVTAFELARTRRRHVTVVHKSNVIPLAFGLFVEECEAVGRDYPDVRLDAYLFDAMTAHLVRHPQDFDVIVAENMFGDTLSDLAGELVGGLGMSAALNAGDDHAMAQAAHGSAPDIAGQGISNPVGMMLSSAMLLTWMGTKHADPRLHEAATRIENAVDLTLENGPRTGDLGGSATTVEFAEAVEAAITDA</sequence>
<evidence type="ECO:0000313" key="8">
    <source>
        <dbReference type="EMBL" id="MFG1706968.1"/>
    </source>
</evidence>
<comment type="cofactor">
    <cofactor evidence="2">
        <name>Mg(2+)</name>
        <dbReference type="ChEBI" id="CHEBI:18420"/>
    </cofactor>
</comment>
<evidence type="ECO:0000259" key="7">
    <source>
        <dbReference type="SMART" id="SM01329"/>
    </source>
</evidence>
<dbReference type="PANTHER" id="PTHR43275:SF1">
    <property type="entry name" value="D-MALATE DEHYDROGENASE [DECARBOXYLATING]"/>
    <property type="match status" value="1"/>
</dbReference>
<dbReference type="RefSeq" id="WP_393170291.1">
    <property type="nucleotide sequence ID" value="NZ_JBICRM010000018.1"/>
</dbReference>
<dbReference type="InterPro" id="IPR050501">
    <property type="entry name" value="ICDH/IPMDH"/>
</dbReference>
<keyword evidence="6" id="KW-0464">Manganese</keyword>
<keyword evidence="4" id="KW-0560">Oxidoreductase</keyword>
<gene>
    <name evidence="8" type="ORF">ACFLIM_27620</name>
</gene>
<comment type="cofactor">
    <cofactor evidence="1">
        <name>Mn(2+)</name>
        <dbReference type="ChEBI" id="CHEBI:29035"/>
    </cofactor>
</comment>
<evidence type="ECO:0000256" key="2">
    <source>
        <dbReference type="ARBA" id="ARBA00001946"/>
    </source>
</evidence>
<evidence type="ECO:0000256" key="1">
    <source>
        <dbReference type="ARBA" id="ARBA00001936"/>
    </source>
</evidence>
<dbReference type="Pfam" id="PF00180">
    <property type="entry name" value="Iso_dh"/>
    <property type="match status" value="1"/>
</dbReference>
<evidence type="ECO:0000256" key="3">
    <source>
        <dbReference type="ARBA" id="ARBA00022723"/>
    </source>
</evidence>
<evidence type="ECO:0000313" key="9">
    <source>
        <dbReference type="Proteomes" id="UP001603978"/>
    </source>
</evidence>
<keyword evidence="5" id="KW-0520">NAD</keyword>
<keyword evidence="3" id="KW-0479">Metal-binding</keyword>
<dbReference type="Gene3D" id="3.40.718.10">
    <property type="entry name" value="Isopropylmalate Dehydrogenase"/>
    <property type="match status" value="1"/>
</dbReference>